<evidence type="ECO:0000256" key="1">
    <source>
        <dbReference type="ARBA" id="ARBA00004239"/>
    </source>
</evidence>
<accession>A0ABC8RLW9</accession>
<dbReference type="InterPro" id="IPR036430">
    <property type="entry name" value="RNase_T2-like_sf"/>
</dbReference>
<keyword evidence="6" id="KW-0325">Glycoprotein</keyword>
<keyword evidence="4 10" id="KW-0732">Signal</keyword>
<dbReference type="InterPro" id="IPR033697">
    <property type="entry name" value="Ribonuclease_T2_eukaryotic"/>
</dbReference>
<evidence type="ECO:0000313" key="11">
    <source>
        <dbReference type="EMBL" id="CAK9145181.1"/>
    </source>
</evidence>
<comment type="caution">
    <text evidence="11">The sequence shown here is derived from an EMBL/GenBank/DDBJ whole genome shotgun (WGS) entry which is preliminary data.</text>
</comment>
<evidence type="ECO:0000256" key="6">
    <source>
        <dbReference type="ARBA" id="ARBA00023180"/>
    </source>
</evidence>
<dbReference type="GO" id="GO:0016829">
    <property type="term" value="F:lyase activity"/>
    <property type="evidence" value="ECO:0007669"/>
    <property type="project" value="UniProtKB-KW"/>
</dbReference>
<dbReference type="PANTHER" id="PTHR11240:SF81">
    <property type="entry name" value="RIBONUCLEASE S-2"/>
    <property type="match status" value="1"/>
</dbReference>
<dbReference type="InterPro" id="IPR001568">
    <property type="entry name" value="RNase_T2-like"/>
</dbReference>
<comment type="similarity">
    <text evidence="2 9">Belongs to the RNase T2 family.</text>
</comment>
<reference evidence="11 12" key="1">
    <citation type="submission" date="2024-02" db="EMBL/GenBank/DDBJ databases">
        <authorList>
            <person name="Vignale AGUSTIN F."/>
            <person name="Sosa J E."/>
            <person name="Modenutti C."/>
        </authorList>
    </citation>
    <scope>NUCLEOTIDE SEQUENCE [LARGE SCALE GENOMIC DNA]</scope>
</reference>
<keyword evidence="3" id="KW-0964">Secreted</keyword>
<keyword evidence="5" id="KW-1015">Disulfide bond</keyword>
<feature type="active site" evidence="8">
    <location>
        <position position="119"/>
    </location>
</feature>
<dbReference type="Pfam" id="PF00445">
    <property type="entry name" value="Ribonuclease_T2"/>
    <property type="match status" value="1"/>
</dbReference>
<name>A0ABC8RLW9_9AQUA</name>
<dbReference type="AlphaFoldDB" id="A0ABC8RLW9"/>
<proteinExistence type="inferred from homology"/>
<organism evidence="11 12">
    <name type="scientific">Ilex paraguariensis</name>
    <name type="common">yerba mate</name>
    <dbReference type="NCBI Taxonomy" id="185542"/>
    <lineage>
        <taxon>Eukaryota</taxon>
        <taxon>Viridiplantae</taxon>
        <taxon>Streptophyta</taxon>
        <taxon>Embryophyta</taxon>
        <taxon>Tracheophyta</taxon>
        <taxon>Spermatophyta</taxon>
        <taxon>Magnoliopsida</taxon>
        <taxon>eudicotyledons</taxon>
        <taxon>Gunneridae</taxon>
        <taxon>Pentapetalae</taxon>
        <taxon>asterids</taxon>
        <taxon>campanulids</taxon>
        <taxon>Aquifoliales</taxon>
        <taxon>Aquifoliaceae</taxon>
        <taxon>Ilex</taxon>
    </lineage>
</organism>
<evidence type="ECO:0000256" key="7">
    <source>
        <dbReference type="ARBA" id="ARBA00023239"/>
    </source>
</evidence>
<keyword evidence="7" id="KW-0456">Lyase</keyword>
<dbReference type="Proteomes" id="UP001642360">
    <property type="component" value="Unassembled WGS sequence"/>
</dbReference>
<comment type="subcellular location">
    <subcellularLocation>
        <location evidence="1">Secreted</location>
        <location evidence="1">Extracellular space</location>
    </subcellularLocation>
</comment>
<protein>
    <submittedName>
        <fullName evidence="11">Uncharacterized protein</fullName>
    </submittedName>
</protein>
<feature type="chain" id="PRO_5044844761" evidence="10">
    <location>
        <begin position="29"/>
        <end position="227"/>
    </location>
</feature>
<evidence type="ECO:0000256" key="2">
    <source>
        <dbReference type="ARBA" id="ARBA00007469"/>
    </source>
</evidence>
<feature type="active site" evidence="8">
    <location>
        <position position="115"/>
    </location>
</feature>
<evidence type="ECO:0000313" key="12">
    <source>
        <dbReference type="Proteomes" id="UP001642360"/>
    </source>
</evidence>
<evidence type="ECO:0000256" key="3">
    <source>
        <dbReference type="ARBA" id="ARBA00022525"/>
    </source>
</evidence>
<gene>
    <name evidence="11" type="ORF">ILEXP_LOCUS12976</name>
</gene>
<evidence type="ECO:0000256" key="9">
    <source>
        <dbReference type="RuleBase" id="RU004328"/>
    </source>
</evidence>
<dbReference type="EMBL" id="CAUOFW020001468">
    <property type="protein sequence ID" value="CAK9145181.1"/>
    <property type="molecule type" value="Genomic_DNA"/>
</dbReference>
<dbReference type="InterPro" id="IPR018188">
    <property type="entry name" value="RNase_T2_His_AS_1"/>
</dbReference>
<evidence type="ECO:0000256" key="10">
    <source>
        <dbReference type="SAM" id="SignalP"/>
    </source>
</evidence>
<feature type="active site" evidence="8">
    <location>
        <position position="62"/>
    </location>
</feature>
<dbReference type="PANTHER" id="PTHR11240">
    <property type="entry name" value="RIBONUCLEASE T2"/>
    <property type="match status" value="1"/>
</dbReference>
<evidence type="ECO:0000256" key="8">
    <source>
        <dbReference type="PIRSR" id="PIRSR633697-1"/>
    </source>
</evidence>
<evidence type="ECO:0000256" key="4">
    <source>
        <dbReference type="ARBA" id="ARBA00022729"/>
    </source>
</evidence>
<dbReference type="SUPFAM" id="SSF55895">
    <property type="entry name" value="Ribonuclease Rh-like"/>
    <property type="match status" value="1"/>
</dbReference>
<sequence length="227" mass="25858">MLLDTMKSSTIFHVLLLLVLCAFTTCGAQSPVHHLEFVQTWPNTFCQSTPCVAPIPHNFTIHGLWPAAIDGHSLENCKTKYKKSTTPYQGIRGDMDKYWPALNAGKTNENFWWHEWTKHGCCQNEFQPHDYYKKAIKLKYDISPLKILEDAKILPGSSKTYTVNAISQAFENVLGIGNKIWLTCHEKNGHFLLMEVYVCFDPKATSPVSCTWKVKRWTCGTGDILFP</sequence>
<dbReference type="GO" id="GO:0005576">
    <property type="term" value="C:extracellular region"/>
    <property type="evidence" value="ECO:0007669"/>
    <property type="project" value="UniProtKB-SubCell"/>
</dbReference>
<dbReference type="PROSITE" id="PS00530">
    <property type="entry name" value="RNASE_T2_1"/>
    <property type="match status" value="1"/>
</dbReference>
<dbReference type="Gene3D" id="3.90.730.10">
    <property type="entry name" value="Ribonuclease T2-like"/>
    <property type="match status" value="1"/>
</dbReference>
<dbReference type="CDD" id="cd01061">
    <property type="entry name" value="RNase_T2_euk"/>
    <property type="match status" value="1"/>
</dbReference>
<dbReference type="PROSITE" id="PS00531">
    <property type="entry name" value="RNASE_T2_2"/>
    <property type="match status" value="1"/>
</dbReference>
<evidence type="ECO:0000256" key="5">
    <source>
        <dbReference type="ARBA" id="ARBA00023157"/>
    </source>
</evidence>
<feature type="signal peptide" evidence="10">
    <location>
        <begin position="1"/>
        <end position="28"/>
    </location>
</feature>
<keyword evidence="12" id="KW-1185">Reference proteome</keyword>
<dbReference type="InterPro" id="IPR033130">
    <property type="entry name" value="RNase_T2_His_AS_2"/>
</dbReference>